<evidence type="ECO:0000256" key="2">
    <source>
        <dbReference type="SAM" id="Phobius"/>
    </source>
</evidence>
<evidence type="ECO:0000313" key="3">
    <source>
        <dbReference type="EMBL" id="GGC46581.1"/>
    </source>
</evidence>
<reference evidence="3" key="2">
    <citation type="submission" date="2020-09" db="EMBL/GenBank/DDBJ databases">
        <authorList>
            <person name="Sun Q."/>
            <person name="Zhou Y."/>
        </authorList>
    </citation>
    <scope>NUCLEOTIDE SEQUENCE</scope>
    <source>
        <strain evidence="3">CGMCC 1.12919</strain>
    </source>
</reference>
<feature type="transmembrane region" description="Helical" evidence="2">
    <location>
        <begin position="46"/>
        <end position="67"/>
    </location>
</feature>
<accession>A0A916TWE5</accession>
<sequence>MSESTWAPDSDPAWEPPRGTGGRRARPDAYRAAAHHSGYVRLLRRVIPIGAAVAVVLLIIASAFNPFGGLKGITMGPISMTGTKVTMEQPKLTGFRKDNKPYEVTAVAAAQDVRKPNVVELQQIKARLGMDTDNSAHLEADTGVYDMKAEQLQLAGAIKVKTDSGYRAVLSSAQVDFKGGGVVTHEPVKITLNDGSTVDANSMDLRDNGKRIAFEGQVRTVLFMNDADKPKDHAEPGGHAPAAAAGAGEAK</sequence>
<gene>
    <name evidence="3" type="ORF">GCM10010994_02140</name>
</gene>
<protein>
    <recommendedName>
        <fullName evidence="5">LPS export ABC transporter periplasmic protein LptC</fullName>
    </recommendedName>
</protein>
<evidence type="ECO:0008006" key="5">
    <source>
        <dbReference type="Google" id="ProtNLM"/>
    </source>
</evidence>
<dbReference type="Proteomes" id="UP000637002">
    <property type="component" value="Unassembled WGS sequence"/>
</dbReference>
<dbReference type="RefSeq" id="WP_188607280.1">
    <property type="nucleotide sequence ID" value="NZ_BMGG01000001.1"/>
</dbReference>
<feature type="region of interest" description="Disordered" evidence="1">
    <location>
        <begin position="1"/>
        <end position="28"/>
    </location>
</feature>
<dbReference type="EMBL" id="BMGG01000001">
    <property type="protein sequence ID" value="GGC46581.1"/>
    <property type="molecule type" value="Genomic_DNA"/>
</dbReference>
<dbReference type="InterPro" id="IPR010664">
    <property type="entry name" value="LipoPS_assembly_LptC-rel"/>
</dbReference>
<feature type="region of interest" description="Disordered" evidence="1">
    <location>
        <begin position="228"/>
        <end position="251"/>
    </location>
</feature>
<organism evidence="3 4">
    <name type="scientific">Chelatococcus reniformis</name>
    <dbReference type="NCBI Taxonomy" id="1494448"/>
    <lineage>
        <taxon>Bacteria</taxon>
        <taxon>Pseudomonadati</taxon>
        <taxon>Pseudomonadota</taxon>
        <taxon>Alphaproteobacteria</taxon>
        <taxon>Hyphomicrobiales</taxon>
        <taxon>Chelatococcaceae</taxon>
        <taxon>Chelatococcus</taxon>
    </lineage>
</organism>
<keyword evidence="2" id="KW-0472">Membrane</keyword>
<keyword evidence="2" id="KW-1133">Transmembrane helix</keyword>
<dbReference type="AlphaFoldDB" id="A0A916TWE5"/>
<proteinExistence type="predicted"/>
<keyword evidence="4" id="KW-1185">Reference proteome</keyword>
<evidence type="ECO:0000313" key="4">
    <source>
        <dbReference type="Proteomes" id="UP000637002"/>
    </source>
</evidence>
<keyword evidence="2" id="KW-0812">Transmembrane</keyword>
<evidence type="ECO:0000256" key="1">
    <source>
        <dbReference type="SAM" id="MobiDB-lite"/>
    </source>
</evidence>
<dbReference type="Gene3D" id="2.60.450.10">
    <property type="entry name" value="Lipopolysaccharide (LPS) transport protein A like domain"/>
    <property type="match status" value="1"/>
</dbReference>
<dbReference type="Pfam" id="PF06835">
    <property type="entry name" value="LptC"/>
    <property type="match status" value="1"/>
</dbReference>
<feature type="compositionally biased region" description="Low complexity" evidence="1">
    <location>
        <begin position="237"/>
        <end position="251"/>
    </location>
</feature>
<name>A0A916TWE5_9HYPH</name>
<comment type="caution">
    <text evidence="3">The sequence shown here is derived from an EMBL/GenBank/DDBJ whole genome shotgun (WGS) entry which is preliminary data.</text>
</comment>
<reference evidence="3" key="1">
    <citation type="journal article" date="2014" name="Int. J. Syst. Evol. Microbiol.">
        <title>Complete genome sequence of Corynebacterium casei LMG S-19264T (=DSM 44701T), isolated from a smear-ripened cheese.</title>
        <authorList>
            <consortium name="US DOE Joint Genome Institute (JGI-PGF)"/>
            <person name="Walter F."/>
            <person name="Albersmeier A."/>
            <person name="Kalinowski J."/>
            <person name="Ruckert C."/>
        </authorList>
    </citation>
    <scope>NUCLEOTIDE SEQUENCE</scope>
    <source>
        <strain evidence="3">CGMCC 1.12919</strain>
    </source>
</reference>